<proteinExistence type="predicted"/>
<protein>
    <submittedName>
        <fullName evidence="1">Uncharacterized protein</fullName>
    </submittedName>
</protein>
<sequence length="46" mass="5004">MTESIKKYVLLGVLMSCLGLVLYAMPESPVVNEDMSASLQLSSQLN</sequence>
<accession>A0A3B1B4H4</accession>
<gene>
    <name evidence="1" type="ORF">MNBD_GAMMA25-1522</name>
</gene>
<organism evidence="1">
    <name type="scientific">hydrothermal vent metagenome</name>
    <dbReference type="NCBI Taxonomy" id="652676"/>
    <lineage>
        <taxon>unclassified sequences</taxon>
        <taxon>metagenomes</taxon>
        <taxon>ecological metagenomes</taxon>
    </lineage>
</organism>
<dbReference type="AlphaFoldDB" id="A0A3B1B4H4"/>
<reference evidence="1" key="1">
    <citation type="submission" date="2018-06" db="EMBL/GenBank/DDBJ databases">
        <authorList>
            <person name="Zhirakovskaya E."/>
        </authorList>
    </citation>
    <scope>NUCLEOTIDE SEQUENCE</scope>
</reference>
<evidence type="ECO:0000313" key="1">
    <source>
        <dbReference type="EMBL" id="VAX06904.1"/>
    </source>
</evidence>
<name>A0A3B1B4H4_9ZZZZ</name>
<dbReference type="EMBL" id="UOFY01000011">
    <property type="protein sequence ID" value="VAX06904.1"/>
    <property type="molecule type" value="Genomic_DNA"/>
</dbReference>